<feature type="transmembrane region" description="Helical" evidence="1">
    <location>
        <begin position="102"/>
        <end position="121"/>
    </location>
</feature>
<proteinExistence type="predicted"/>
<evidence type="ECO:0000313" key="2">
    <source>
        <dbReference type="EMBL" id="QHU00884.1"/>
    </source>
</evidence>
<keyword evidence="1" id="KW-0472">Membrane</keyword>
<feature type="transmembrane region" description="Helical" evidence="1">
    <location>
        <begin position="12"/>
        <end position="29"/>
    </location>
</feature>
<protein>
    <submittedName>
        <fullName evidence="2">Uncharacterized protein</fullName>
    </submittedName>
</protein>
<name>A0A6C0JB74_9ZZZZ</name>
<accession>A0A6C0JB74</accession>
<dbReference type="EMBL" id="MN740330">
    <property type="protein sequence ID" value="QHU00884.1"/>
    <property type="molecule type" value="Genomic_DNA"/>
</dbReference>
<reference evidence="2" key="1">
    <citation type="journal article" date="2020" name="Nature">
        <title>Giant virus diversity and host interactions through global metagenomics.</title>
        <authorList>
            <person name="Schulz F."/>
            <person name="Roux S."/>
            <person name="Paez-Espino D."/>
            <person name="Jungbluth S."/>
            <person name="Walsh D.A."/>
            <person name="Denef V.J."/>
            <person name="McMahon K.D."/>
            <person name="Konstantinidis K.T."/>
            <person name="Eloe-Fadrosh E.A."/>
            <person name="Kyrpides N.C."/>
            <person name="Woyke T."/>
        </authorList>
    </citation>
    <scope>NUCLEOTIDE SEQUENCE</scope>
    <source>
        <strain evidence="2">GVMAG-M-3300025860-20</strain>
    </source>
</reference>
<keyword evidence="1" id="KW-1133">Transmembrane helix</keyword>
<organism evidence="2">
    <name type="scientific">viral metagenome</name>
    <dbReference type="NCBI Taxonomy" id="1070528"/>
    <lineage>
        <taxon>unclassified sequences</taxon>
        <taxon>metagenomes</taxon>
        <taxon>organismal metagenomes</taxon>
    </lineage>
</organism>
<dbReference type="AlphaFoldDB" id="A0A6C0JB74"/>
<feature type="transmembrane region" description="Helical" evidence="1">
    <location>
        <begin position="36"/>
        <end position="57"/>
    </location>
</feature>
<feature type="transmembrane region" description="Helical" evidence="1">
    <location>
        <begin position="133"/>
        <end position="151"/>
    </location>
</feature>
<evidence type="ECO:0000256" key="1">
    <source>
        <dbReference type="SAM" id="Phobius"/>
    </source>
</evidence>
<keyword evidence="1" id="KW-0812">Transmembrane</keyword>
<sequence length="154" mass="17511">MAGGLFGQPFVFNEKCIVFSLLCMGLFMYQPNIKNNYILGGALFLIFVMSYVAMAWYDYYFNCDIVPLLRGTHSVTKMFKPPPHAPEKQIGNNTDDNNKKYLLIYALHLFLIAPFLGYIALYQNNVNDMTYPLLGALTLFTTGYHGALMISKIH</sequence>